<evidence type="ECO:0000256" key="2">
    <source>
        <dbReference type="ARBA" id="ARBA00008821"/>
    </source>
</evidence>
<dbReference type="NCBIfam" id="NF008502">
    <property type="entry name" value="PRK11412.1"/>
    <property type="match status" value="1"/>
</dbReference>
<dbReference type="PANTHER" id="PTHR42810:SF1">
    <property type="entry name" value="PURINE PERMEASE YWDJ-RELATED"/>
    <property type="match status" value="1"/>
</dbReference>
<evidence type="ECO:0000256" key="1">
    <source>
        <dbReference type="ARBA" id="ARBA00004141"/>
    </source>
</evidence>
<dbReference type="Pfam" id="PF00860">
    <property type="entry name" value="Xan_ur_permease"/>
    <property type="match status" value="1"/>
</dbReference>
<feature type="transmembrane region" description="Helical" evidence="7">
    <location>
        <begin position="162"/>
        <end position="182"/>
    </location>
</feature>
<reference evidence="8 9" key="1">
    <citation type="submission" date="2020-08" db="EMBL/GenBank/DDBJ databases">
        <title>A Genomic Blueprint of the Chicken Gut Microbiome.</title>
        <authorList>
            <person name="Gilroy R."/>
            <person name="Ravi A."/>
            <person name="Getino M."/>
            <person name="Pursley I."/>
            <person name="Horton D.L."/>
            <person name="Alikhan N.-F."/>
            <person name="Baker D."/>
            <person name="Gharbi K."/>
            <person name="Hall N."/>
            <person name="Watson M."/>
            <person name="Adriaenssens E.M."/>
            <person name="Foster-Nyarko E."/>
            <person name="Jarju S."/>
            <person name="Secka A."/>
            <person name="Antonio M."/>
            <person name="Oren A."/>
            <person name="Chaudhuri R."/>
            <person name="La Ragione R.M."/>
            <person name="Hildebrand F."/>
            <person name="Pallen M.J."/>
        </authorList>
    </citation>
    <scope>NUCLEOTIDE SEQUENCE [LARGE SCALE GENOMIC DNA]</scope>
    <source>
        <strain evidence="8 9">Sa3CUA8</strain>
    </source>
</reference>
<dbReference type="EMBL" id="JACSQY010000011">
    <property type="protein sequence ID" value="MBD7909303.1"/>
    <property type="molecule type" value="Genomic_DNA"/>
</dbReference>
<keyword evidence="4 7" id="KW-0812">Transmembrane</keyword>
<keyword evidence="9" id="KW-1185">Reference proteome</keyword>
<comment type="subcellular location">
    <subcellularLocation>
        <location evidence="1">Membrane</location>
        <topology evidence="1">Multi-pass membrane protein</topology>
    </subcellularLocation>
</comment>
<comment type="caution">
    <text evidence="8">The sequence shown here is derived from an EMBL/GenBank/DDBJ whole genome shotgun (WGS) entry which is preliminary data.</text>
</comment>
<keyword evidence="6 7" id="KW-0472">Membrane</keyword>
<proteinExistence type="inferred from homology"/>
<feature type="transmembrane region" description="Helical" evidence="7">
    <location>
        <begin position="12"/>
        <end position="37"/>
    </location>
</feature>
<feature type="transmembrane region" description="Helical" evidence="7">
    <location>
        <begin position="272"/>
        <end position="292"/>
    </location>
</feature>
<evidence type="ECO:0000256" key="5">
    <source>
        <dbReference type="ARBA" id="ARBA00022989"/>
    </source>
</evidence>
<dbReference type="PANTHER" id="PTHR42810">
    <property type="entry name" value="PURINE PERMEASE C1399.01C-RELATED"/>
    <property type="match status" value="1"/>
</dbReference>
<accession>A0ABR8PM89</accession>
<gene>
    <name evidence="8" type="ORF">H9659_13280</name>
</gene>
<organism evidence="8 9">
    <name type="scientific">Sporosarcina gallistercoris</name>
    <dbReference type="NCBI Taxonomy" id="2762245"/>
    <lineage>
        <taxon>Bacteria</taxon>
        <taxon>Bacillati</taxon>
        <taxon>Bacillota</taxon>
        <taxon>Bacilli</taxon>
        <taxon>Bacillales</taxon>
        <taxon>Caryophanaceae</taxon>
        <taxon>Sporosarcina</taxon>
    </lineage>
</organism>
<dbReference type="RefSeq" id="WP_191691370.1">
    <property type="nucleotide sequence ID" value="NZ_JACSQY010000011.1"/>
</dbReference>
<evidence type="ECO:0000256" key="7">
    <source>
        <dbReference type="SAM" id="Phobius"/>
    </source>
</evidence>
<keyword evidence="5 7" id="KW-1133">Transmembrane helix</keyword>
<feature type="transmembrane region" description="Helical" evidence="7">
    <location>
        <begin position="188"/>
        <end position="210"/>
    </location>
</feature>
<name>A0ABR8PM89_9BACL</name>
<protein>
    <submittedName>
        <fullName evidence="8">Uracil/xanthine transporter</fullName>
    </submittedName>
</protein>
<feature type="transmembrane region" description="Helical" evidence="7">
    <location>
        <begin position="231"/>
        <end position="252"/>
    </location>
</feature>
<dbReference type="Proteomes" id="UP000659496">
    <property type="component" value="Unassembled WGS sequence"/>
</dbReference>
<feature type="transmembrane region" description="Helical" evidence="7">
    <location>
        <begin position="393"/>
        <end position="416"/>
    </location>
</feature>
<feature type="transmembrane region" description="Helical" evidence="7">
    <location>
        <begin position="102"/>
        <end position="122"/>
    </location>
</feature>
<evidence type="ECO:0000256" key="6">
    <source>
        <dbReference type="ARBA" id="ARBA00023136"/>
    </source>
</evidence>
<dbReference type="NCBIfam" id="NF037981">
    <property type="entry name" value="NCS2_1"/>
    <property type="match status" value="1"/>
</dbReference>
<dbReference type="InterPro" id="IPR006043">
    <property type="entry name" value="NCS2"/>
</dbReference>
<keyword evidence="3" id="KW-0813">Transport</keyword>
<evidence type="ECO:0000256" key="4">
    <source>
        <dbReference type="ARBA" id="ARBA00022692"/>
    </source>
</evidence>
<feature type="transmembrane region" description="Helical" evidence="7">
    <location>
        <begin position="44"/>
        <end position="63"/>
    </location>
</feature>
<comment type="similarity">
    <text evidence="2">Belongs to the nucleobase:cation symporter-2 (NCS2) (TC 2.A.40) family.</text>
</comment>
<evidence type="ECO:0000256" key="3">
    <source>
        <dbReference type="ARBA" id="ARBA00022448"/>
    </source>
</evidence>
<evidence type="ECO:0000313" key="9">
    <source>
        <dbReference type="Proteomes" id="UP000659496"/>
    </source>
</evidence>
<evidence type="ECO:0000313" key="8">
    <source>
        <dbReference type="EMBL" id="MBD7909303.1"/>
    </source>
</evidence>
<feature type="transmembrane region" description="Helical" evidence="7">
    <location>
        <begin position="369"/>
        <end position="387"/>
    </location>
</feature>
<sequence>MPPLSKTTFSLAGIQWLFFMVVNTIVVPLSIGLAFGLSDAETAGLIRTSFITIGAVSLLQAVIGHRYPLLEGHGGIWWGLVLGLCASAPAMGLSYPELGGSLAVGMLLAGVVTIVFGALGFTELLQKIFNPIVLVIYLFLLSVQLILYFFKGMMGISEGGAINLPVAVVSVAIVIAVLVMSLKGKGSIANFSILIGMIGGWIGYVSLFGAETPPTSGGTVFNLLPLGELKLHVGIVITAFIAGLINMANSLVAISTVETLFNERTKLVRYQASYYVTGAGTIVAGLFGMIPFGPYSSSIGFLQSTKILQKGPFILGSMLFIVLGLVPALGGFFATMPATVGDSVLFVAYLQLFSTAIRNIRKLPLDNIPLHRLTIPMLIGLSILNVPPETFNAFPVIIQPLISNGLLVGVLLSVILELTSKNKLKELAR</sequence>
<feature type="transmembrane region" description="Helical" evidence="7">
    <location>
        <begin position="128"/>
        <end position="150"/>
    </location>
</feature>
<feature type="transmembrane region" description="Helical" evidence="7">
    <location>
        <begin position="313"/>
        <end position="334"/>
    </location>
</feature>